<keyword evidence="3" id="KW-1185">Reference proteome</keyword>
<dbReference type="Proteomes" id="UP000315636">
    <property type="component" value="Unassembled WGS sequence"/>
</dbReference>
<dbReference type="EMBL" id="FXTI01000004">
    <property type="protein sequence ID" value="SMO63859.1"/>
    <property type="molecule type" value="Genomic_DNA"/>
</dbReference>
<keyword evidence="1" id="KW-0812">Transmembrane</keyword>
<proteinExistence type="predicted"/>
<protein>
    <submittedName>
        <fullName evidence="2">Uncharacterized protein</fullName>
    </submittedName>
</protein>
<name>A0A521CWM8_9BACL</name>
<evidence type="ECO:0000256" key="1">
    <source>
        <dbReference type="SAM" id="Phobius"/>
    </source>
</evidence>
<keyword evidence="1" id="KW-1133">Transmembrane helix</keyword>
<organism evidence="2 3">
    <name type="scientific">Melghirimyces algeriensis</name>
    <dbReference type="NCBI Taxonomy" id="910412"/>
    <lineage>
        <taxon>Bacteria</taxon>
        <taxon>Bacillati</taxon>
        <taxon>Bacillota</taxon>
        <taxon>Bacilli</taxon>
        <taxon>Bacillales</taxon>
        <taxon>Thermoactinomycetaceae</taxon>
        <taxon>Melghirimyces</taxon>
    </lineage>
</organism>
<feature type="transmembrane region" description="Helical" evidence="1">
    <location>
        <begin position="20"/>
        <end position="39"/>
    </location>
</feature>
<gene>
    <name evidence="2" type="ORF">SAMN06264849_104267</name>
</gene>
<accession>A0A521CWM8</accession>
<sequence>MEKPHRQGRVYGKGGEAMEWLQGIVAIIVALVTIARFFLEGMIAIGRSSVDPLSWAEIKSHR</sequence>
<evidence type="ECO:0000313" key="3">
    <source>
        <dbReference type="Proteomes" id="UP000315636"/>
    </source>
</evidence>
<dbReference type="AlphaFoldDB" id="A0A521CWM8"/>
<keyword evidence="1" id="KW-0472">Membrane</keyword>
<evidence type="ECO:0000313" key="2">
    <source>
        <dbReference type="EMBL" id="SMO63859.1"/>
    </source>
</evidence>
<reference evidence="2 3" key="1">
    <citation type="submission" date="2017-05" db="EMBL/GenBank/DDBJ databases">
        <authorList>
            <person name="Varghese N."/>
            <person name="Submissions S."/>
        </authorList>
    </citation>
    <scope>NUCLEOTIDE SEQUENCE [LARGE SCALE GENOMIC DNA]</scope>
    <source>
        <strain evidence="2 3">DSM 45474</strain>
    </source>
</reference>